<sequence length="230" mass="24171">MTNTKRTARITGLAYLGLAVTGFLGFLFIREQLYVPDDAARTAANLITHESLARLGVLADLGMVLTQAVTAVWFWKLFRPVDPVAAGSLAVFGLVNSVTILGGTMFSTTALDVALRADTASATQALLLYELNGAAFTLGALFFGLWLMPMGWLAVRSGFMPRPLGWILQAGGVGYVLSLIVAVTLPDATGAVSALVVPATIGEFWMVGYLLVKGVSDRAGQAMSAQVATA</sequence>
<reference evidence="2 3" key="1">
    <citation type="submission" date="2021-01" db="EMBL/GenBank/DDBJ databases">
        <title>Whole genome shotgun sequence of Catellatospora chokoriensis NBRC 107358.</title>
        <authorList>
            <person name="Komaki H."/>
            <person name="Tamura T."/>
        </authorList>
    </citation>
    <scope>NUCLEOTIDE SEQUENCE [LARGE SCALE GENOMIC DNA]</scope>
    <source>
        <strain evidence="2 3">NBRC 107358</strain>
    </source>
</reference>
<dbReference type="Pfam" id="PF14329">
    <property type="entry name" value="DUF4386"/>
    <property type="match status" value="1"/>
</dbReference>
<feature type="transmembrane region" description="Helical" evidence="1">
    <location>
        <begin position="55"/>
        <end position="75"/>
    </location>
</feature>
<feature type="transmembrane region" description="Helical" evidence="1">
    <location>
        <begin position="12"/>
        <end position="29"/>
    </location>
</feature>
<dbReference type="AlphaFoldDB" id="A0A8J3K7L4"/>
<feature type="transmembrane region" description="Helical" evidence="1">
    <location>
        <begin position="131"/>
        <end position="154"/>
    </location>
</feature>
<feature type="transmembrane region" description="Helical" evidence="1">
    <location>
        <begin position="166"/>
        <end position="185"/>
    </location>
</feature>
<name>A0A8J3K7L4_9ACTN</name>
<organism evidence="2 3">
    <name type="scientific">Catellatospora chokoriensis</name>
    <dbReference type="NCBI Taxonomy" id="310353"/>
    <lineage>
        <taxon>Bacteria</taxon>
        <taxon>Bacillati</taxon>
        <taxon>Actinomycetota</taxon>
        <taxon>Actinomycetes</taxon>
        <taxon>Micromonosporales</taxon>
        <taxon>Micromonosporaceae</taxon>
        <taxon>Catellatospora</taxon>
    </lineage>
</organism>
<keyword evidence="3" id="KW-1185">Reference proteome</keyword>
<evidence type="ECO:0008006" key="4">
    <source>
        <dbReference type="Google" id="ProtNLM"/>
    </source>
</evidence>
<dbReference type="RefSeq" id="WP_191839052.1">
    <property type="nucleotide sequence ID" value="NZ_BAAALB010000006.1"/>
</dbReference>
<keyword evidence="1" id="KW-0472">Membrane</keyword>
<feature type="transmembrane region" description="Helical" evidence="1">
    <location>
        <begin position="191"/>
        <end position="212"/>
    </location>
</feature>
<feature type="transmembrane region" description="Helical" evidence="1">
    <location>
        <begin position="87"/>
        <end position="111"/>
    </location>
</feature>
<evidence type="ECO:0000313" key="3">
    <source>
        <dbReference type="Proteomes" id="UP000619293"/>
    </source>
</evidence>
<evidence type="ECO:0000256" key="1">
    <source>
        <dbReference type="SAM" id="Phobius"/>
    </source>
</evidence>
<dbReference type="InterPro" id="IPR025495">
    <property type="entry name" value="DUF4386"/>
</dbReference>
<accession>A0A8J3K7L4</accession>
<dbReference type="Proteomes" id="UP000619293">
    <property type="component" value="Unassembled WGS sequence"/>
</dbReference>
<comment type="caution">
    <text evidence="2">The sequence shown here is derived from an EMBL/GenBank/DDBJ whole genome shotgun (WGS) entry which is preliminary data.</text>
</comment>
<protein>
    <recommendedName>
        <fullName evidence="4">DUF4386 domain-containing protein</fullName>
    </recommendedName>
</protein>
<keyword evidence="1" id="KW-0812">Transmembrane</keyword>
<gene>
    <name evidence="2" type="ORF">Cch02nite_78010</name>
</gene>
<keyword evidence="1" id="KW-1133">Transmembrane helix</keyword>
<proteinExistence type="predicted"/>
<dbReference type="EMBL" id="BONG01000093">
    <property type="protein sequence ID" value="GIF94357.1"/>
    <property type="molecule type" value="Genomic_DNA"/>
</dbReference>
<evidence type="ECO:0000313" key="2">
    <source>
        <dbReference type="EMBL" id="GIF94357.1"/>
    </source>
</evidence>